<name>A0A9N8X131_9BURK</name>
<accession>A0A9N8X131</accession>
<feature type="transmembrane region" description="Helical" evidence="1">
    <location>
        <begin position="31"/>
        <end position="57"/>
    </location>
</feature>
<dbReference type="RefSeq" id="WP_228876487.1">
    <property type="nucleotide sequence ID" value="NZ_CAJQYZ010000010.1"/>
</dbReference>
<feature type="transmembrane region" description="Helical" evidence="1">
    <location>
        <begin position="159"/>
        <end position="176"/>
    </location>
</feature>
<organism evidence="3 4">
    <name type="scientific">Paraburkholderia saeva</name>
    <dbReference type="NCBI Taxonomy" id="2777537"/>
    <lineage>
        <taxon>Bacteria</taxon>
        <taxon>Pseudomonadati</taxon>
        <taxon>Pseudomonadota</taxon>
        <taxon>Betaproteobacteria</taxon>
        <taxon>Burkholderiales</taxon>
        <taxon>Burkholderiaceae</taxon>
        <taxon>Paraburkholderia</taxon>
    </lineage>
</organism>
<sequence length="308" mass="33554">METGAGPTTIDERYGPPQHASVRSLKGVIRALAYFIVCYFVVGIGFAMALGVVAGFWGLVAHHTGTSSLFRHVLLAGGSSGALFVALFLSVRRTSRGLSFSAFLRCVWPQPGRVLRGAGLWFVAHLVSLAVFVAVSMAMDPHWARNLAHDFVWPPQREIALAWVLLVVLFPFQSAIEELVFRGWLTRTLGQVMQRRWCIALLVGVAFSVAHGLDGYWRFADYVVTSLGLSALVSLTGRLDEAMGAHAMNNVWVATTGVLFIGQDDPASFFTATGPITRLTFLDAVVLATTLYLIARWRMGRAARGVVS</sequence>
<feature type="transmembrane region" description="Helical" evidence="1">
    <location>
        <begin position="275"/>
        <end position="295"/>
    </location>
</feature>
<feature type="transmembrane region" description="Helical" evidence="1">
    <location>
        <begin position="69"/>
        <end position="91"/>
    </location>
</feature>
<feature type="transmembrane region" description="Helical" evidence="1">
    <location>
        <begin position="197"/>
        <end position="213"/>
    </location>
</feature>
<dbReference type="Proteomes" id="UP000789704">
    <property type="component" value="Unassembled WGS sequence"/>
</dbReference>
<evidence type="ECO:0000256" key="1">
    <source>
        <dbReference type="SAM" id="Phobius"/>
    </source>
</evidence>
<protein>
    <recommendedName>
        <fullName evidence="2">CAAX prenyl protease 2/Lysostaphin resistance protein A-like domain-containing protein</fullName>
    </recommendedName>
</protein>
<gene>
    <name evidence="3" type="ORF">LMG31841_01641</name>
</gene>
<dbReference type="InterPro" id="IPR003675">
    <property type="entry name" value="Rce1/LyrA-like_dom"/>
</dbReference>
<keyword evidence="1" id="KW-1133">Transmembrane helix</keyword>
<comment type="caution">
    <text evidence="3">The sequence shown here is derived from an EMBL/GenBank/DDBJ whole genome shotgun (WGS) entry which is preliminary data.</text>
</comment>
<keyword evidence="4" id="KW-1185">Reference proteome</keyword>
<dbReference type="Pfam" id="PF02517">
    <property type="entry name" value="Rce1-like"/>
    <property type="match status" value="1"/>
</dbReference>
<dbReference type="GO" id="GO:0080120">
    <property type="term" value="P:CAAX-box protein maturation"/>
    <property type="evidence" value="ECO:0007669"/>
    <property type="project" value="UniProtKB-ARBA"/>
</dbReference>
<feature type="transmembrane region" description="Helical" evidence="1">
    <location>
        <begin position="118"/>
        <end position="139"/>
    </location>
</feature>
<proteinExistence type="predicted"/>
<evidence type="ECO:0000313" key="4">
    <source>
        <dbReference type="Proteomes" id="UP000789704"/>
    </source>
</evidence>
<evidence type="ECO:0000313" key="3">
    <source>
        <dbReference type="EMBL" id="CAG4893184.1"/>
    </source>
</evidence>
<dbReference type="EMBL" id="CAJQZC010000003">
    <property type="protein sequence ID" value="CAG4893184.1"/>
    <property type="molecule type" value="Genomic_DNA"/>
</dbReference>
<dbReference type="GO" id="GO:0004175">
    <property type="term" value="F:endopeptidase activity"/>
    <property type="evidence" value="ECO:0007669"/>
    <property type="project" value="UniProtKB-ARBA"/>
</dbReference>
<dbReference type="AlphaFoldDB" id="A0A9N8X131"/>
<evidence type="ECO:0000259" key="2">
    <source>
        <dbReference type="Pfam" id="PF02517"/>
    </source>
</evidence>
<keyword evidence="1" id="KW-0472">Membrane</keyword>
<feature type="domain" description="CAAX prenyl protease 2/Lysostaphin resistance protein A-like" evidence="2">
    <location>
        <begin position="162"/>
        <end position="251"/>
    </location>
</feature>
<keyword evidence="1" id="KW-0812">Transmembrane</keyword>
<reference evidence="3" key="1">
    <citation type="submission" date="2021-04" db="EMBL/GenBank/DDBJ databases">
        <authorList>
            <person name="Vanwijnsberghe S."/>
        </authorList>
    </citation>
    <scope>NUCLEOTIDE SEQUENCE</scope>
    <source>
        <strain evidence="3">LMG 31841</strain>
    </source>
</reference>